<dbReference type="Proteomes" id="UP000319771">
    <property type="component" value="Unassembled WGS sequence"/>
</dbReference>
<comment type="subcellular location">
    <subcellularLocation>
        <location evidence="1">Cell membrane</location>
        <topology evidence="1">Multi-pass membrane protein</topology>
    </subcellularLocation>
</comment>
<feature type="transmembrane region" description="Helical" evidence="7">
    <location>
        <begin position="69"/>
        <end position="87"/>
    </location>
</feature>
<dbReference type="InterPro" id="IPR049177">
    <property type="entry name" value="MgtC_SapB_SrpB_YhiD_N"/>
</dbReference>
<organism evidence="9 10">
    <name type="scientific">Eiseniibacteriota bacterium</name>
    <dbReference type="NCBI Taxonomy" id="2212470"/>
    <lineage>
        <taxon>Bacteria</taxon>
        <taxon>Candidatus Eiseniibacteriota</taxon>
    </lineage>
</organism>
<feature type="transmembrane region" description="Helical" evidence="7">
    <location>
        <begin position="99"/>
        <end position="131"/>
    </location>
</feature>
<evidence type="ECO:0000256" key="7">
    <source>
        <dbReference type="SAM" id="Phobius"/>
    </source>
</evidence>
<feature type="domain" description="MgtC/SapB/SrpB/YhiD N-terminal" evidence="8">
    <location>
        <begin position="13"/>
        <end position="139"/>
    </location>
</feature>
<keyword evidence="3" id="KW-1003">Cell membrane</keyword>
<accession>A0A538UCK2</accession>
<name>A0A538UCK2_UNCEI</name>
<comment type="similarity">
    <text evidence="2">Belongs to the MgtC/SapB family.</text>
</comment>
<keyword evidence="4 7" id="KW-0812">Transmembrane</keyword>
<evidence type="ECO:0000256" key="6">
    <source>
        <dbReference type="ARBA" id="ARBA00023136"/>
    </source>
</evidence>
<evidence type="ECO:0000256" key="5">
    <source>
        <dbReference type="ARBA" id="ARBA00022989"/>
    </source>
</evidence>
<evidence type="ECO:0000256" key="2">
    <source>
        <dbReference type="ARBA" id="ARBA00009298"/>
    </source>
</evidence>
<evidence type="ECO:0000259" key="8">
    <source>
        <dbReference type="Pfam" id="PF02308"/>
    </source>
</evidence>
<keyword evidence="6 7" id="KW-0472">Membrane</keyword>
<dbReference type="Pfam" id="PF02308">
    <property type="entry name" value="MgtC"/>
    <property type="match status" value="1"/>
</dbReference>
<keyword evidence="5 7" id="KW-1133">Transmembrane helix</keyword>
<dbReference type="PANTHER" id="PTHR33778:SF1">
    <property type="entry name" value="MAGNESIUM TRANSPORTER YHID-RELATED"/>
    <property type="match status" value="1"/>
</dbReference>
<gene>
    <name evidence="9" type="ORF">E6K81_03805</name>
</gene>
<proteinExistence type="inferred from homology"/>
<sequence>MVSGGAFQDVIAMLVSTALGTAVGWERQIGRKPAGLRTHTLVCMGSTLFVLLTVHASRDFGGGNVDPTRIIHGVVTGVGFLGAGSIMRQEGFVHGLTTAASVWMVAAIGVAVGVHAWSLAVTGTVLALVVLEGYRLVERWLSPAGEGHER</sequence>
<reference evidence="9 10" key="1">
    <citation type="journal article" date="2019" name="Nat. Microbiol.">
        <title>Mediterranean grassland soil C-N compound turnover is dependent on rainfall and depth, and is mediated by genomically divergent microorganisms.</title>
        <authorList>
            <person name="Diamond S."/>
            <person name="Andeer P.F."/>
            <person name="Li Z."/>
            <person name="Crits-Christoph A."/>
            <person name="Burstein D."/>
            <person name="Anantharaman K."/>
            <person name="Lane K.R."/>
            <person name="Thomas B.C."/>
            <person name="Pan C."/>
            <person name="Northen T.R."/>
            <person name="Banfield J.F."/>
        </authorList>
    </citation>
    <scope>NUCLEOTIDE SEQUENCE [LARGE SCALE GENOMIC DNA]</scope>
    <source>
        <strain evidence="9">WS_11</strain>
    </source>
</reference>
<dbReference type="GO" id="GO:0005886">
    <property type="term" value="C:plasma membrane"/>
    <property type="evidence" value="ECO:0007669"/>
    <property type="project" value="UniProtKB-SubCell"/>
</dbReference>
<protein>
    <submittedName>
        <fullName evidence="9">MgtC/SapB family protein</fullName>
    </submittedName>
</protein>
<feature type="transmembrane region" description="Helical" evidence="7">
    <location>
        <begin position="38"/>
        <end position="57"/>
    </location>
</feature>
<dbReference type="InterPro" id="IPR003416">
    <property type="entry name" value="MgtC/SapB/SrpB/YhiD_fam"/>
</dbReference>
<dbReference type="AlphaFoldDB" id="A0A538UCK2"/>
<evidence type="ECO:0000256" key="3">
    <source>
        <dbReference type="ARBA" id="ARBA00022475"/>
    </source>
</evidence>
<evidence type="ECO:0000313" key="9">
    <source>
        <dbReference type="EMBL" id="TMQ73622.1"/>
    </source>
</evidence>
<dbReference type="EMBL" id="VBPB01000056">
    <property type="protein sequence ID" value="TMQ73622.1"/>
    <property type="molecule type" value="Genomic_DNA"/>
</dbReference>
<evidence type="ECO:0000256" key="1">
    <source>
        <dbReference type="ARBA" id="ARBA00004651"/>
    </source>
</evidence>
<comment type="caution">
    <text evidence="9">The sequence shown here is derived from an EMBL/GenBank/DDBJ whole genome shotgun (WGS) entry which is preliminary data.</text>
</comment>
<evidence type="ECO:0000256" key="4">
    <source>
        <dbReference type="ARBA" id="ARBA00022692"/>
    </source>
</evidence>
<evidence type="ECO:0000313" key="10">
    <source>
        <dbReference type="Proteomes" id="UP000319771"/>
    </source>
</evidence>
<dbReference type="PRINTS" id="PR01837">
    <property type="entry name" value="MGTCSAPBPROT"/>
</dbReference>
<feature type="transmembrane region" description="Helical" evidence="7">
    <location>
        <begin position="6"/>
        <end position="26"/>
    </location>
</feature>
<dbReference type="PANTHER" id="PTHR33778">
    <property type="entry name" value="PROTEIN MGTC"/>
    <property type="match status" value="1"/>
</dbReference>